<protein>
    <submittedName>
        <fullName evidence="2">DNA alkylation repair enzyme</fullName>
    </submittedName>
</protein>
<organism evidence="2 3">
    <name type="scientific">Chryseolinea serpens</name>
    <dbReference type="NCBI Taxonomy" id="947013"/>
    <lineage>
        <taxon>Bacteria</taxon>
        <taxon>Pseudomonadati</taxon>
        <taxon>Bacteroidota</taxon>
        <taxon>Cytophagia</taxon>
        <taxon>Cytophagales</taxon>
        <taxon>Fulvivirgaceae</taxon>
        <taxon>Chryseolinea</taxon>
    </lineage>
</organism>
<dbReference type="RefSeq" id="WP_221408768.1">
    <property type="nucleotide sequence ID" value="NZ_FQWQ01000003.1"/>
</dbReference>
<keyword evidence="3" id="KW-1185">Reference proteome</keyword>
<dbReference type="SUPFAM" id="SSF48371">
    <property type="entry name" value="ARM repeat"/>
    <property type="match status" value="1"/>
</dbReference>
<reference evidence="2 3" key="1">
    <citation type="submission" date="2016-11" db="EMBL/GenBank/DDBJ databases">
        <authorList>
            <person name="Jaros S."/>
            <person name="Januszkiewicz K."/>
            <person name="Wedrychowicz H."/>
        </authorList>
    </citation>
    <scope>NUCLEOTIDE SEQUENCE [LARGE SCALE GENOMIC DNA]</scope>
    <source>
        <strain evidence="2 3">DSM 24574</strain>
    </source>
</reference>
<evidence type="ECO:0000313" key="2">
    <source>
        <dbReference type="EMBL" id="SHH52885.1"/>
    </source>
</evidence>
<dbReference type="InterPro" id="IPR014825">
    <property type="entry name" value="DNA_alkylation"/>
</dbReference>
<evidence type="ECO:0000256" key="1">
    <source>
        <dbReference type="SAM" id="MobiDB-lite"/>
    </source>
</evidence>
<dbReference type="Pfam" id="PF08713">
    <property type="entry name" value="DNA_alkylation"/>
    <property type="match status" value="1"/>
</dbReference>
<feature type="compositionally biased region" description="Basic residues" evidence="1">
    <location>
        <begin position="1"/>
        <end position="11"/>
    </location>
</feature>
<sequence length="268" mass="30827">MAKRTPVKKTSKTVMKTVAQKKAKPGASPSSLLARDFLKQLMTLQSDDELRKIQRYFKSGEGQYGEGDKFIGVRMGQLFALAKTFMDMEPTEIEKLLENPIHEARAGAVSIMDFQARSKKISASRRKALYDLYIDRHDCINNWDLVDRSAPYVVGGYLHDKPREVLYKLARSKNMWERRTAIVSTFFFIRQGDVDDTFKIAEMLLRDKEDLVQKATGGWLRAAGGKAPARLFQFLDKYASTMPRTTLRYATERLDKKRREHYLSLAKL</sequence>
<dbReference type="PANTHER" id="PTHR34070:SF1">
    <property type="entry name" value="DNA ALKYLATION REPAIR PROTEIN"/>
    <property type="match status" value="1"/>
</dbReference>
<dbReference type="Gene3D" id="1.25.10.90">
    <property type="match status" value="1"/>
</dbReference>
<dbReference type="Proteomes" id="UP000184212">
    <property type="component" value="Unassembled WGS sequence"/>
</dbReference>
<accession>A0A1M5TPY7</accession>
<gene>
    <name evidence="2" type="ORF">SAMN04488109_4213</name>
</gene>
<dbReference type="PANTHER" id="PTHR34070">
    <property type="entry name" value="ARMADILLO-TYPE FOLD"/>
    <property type="match status" value="1"/>
</dbReference>
<name>A0A1M5TPY7_9BACT</name>
<proteinExistence type="predicted"/>
<dbReference type="STRING" id="947013.SAMN04488109_4213"/>
<dbReference type="EMBL" id="FQWQ01000003">
    <property type="protein sequence ID" value="SHH52885.1"/>
    <property type="molecule type" value="Genomic_DNA"/>
</dbReference>
<dbReference type="AlphaFoldDB" id="A0A1M5TPY7"/>
<evidence type="ECO:0000313" key="3">
    <source>
        <dbReference type="Proteomes" id="UP000184212"/>
    </source>
</evidence>
<dbReference type="InterPro" id="IPR016024">
    <property type="entry name" value="ARM-type_fold"/>
</dbReference>
<feature type="region of interest" description="Disordered" evidence="1">
    <location>
        <begin position="1"/>
        <end position="29"/>
    </location>
</feature>
<dbReference type="CDD" id="cd06561">
    <property type="entry name" value="AlkD_like"/>
    <property type="match status" value="1"/>
</dbReference>